<accession>A0A428RDC9</accession>
<dbReference type="Proteomes" id="UP000287144">
    <property type="component" value="Unassembled WGS sequence"/>
</dbReference>
<keyword evidence="2" id="KW-1185">Reference proteome</keyword>
<dbReference type="EMBL" id="NKCK01001037">
    <property type="protein sequence ID" value="RSL75540.1"/>
    <property type="molecule type" value="Genomic_DNA"/>
</dbReference>
<evidence type="ECO:0000313" key="1">
    <source>
        <dbReference type="EMBL" id="RSL75540.1"/>
    </source>
</evidence>
<protein>
    <submittedName>
        <fullName evidence="1">Uncharacterized protein</fullName>
    </submittedName>
</protein>
<gene>
    <name evidence="1" type="ORF">CEP52_017845</name>
</gene>
<name>A0A428RDC9_9HYPO</name>
<proteinExistence type="predicted"/>
<dbReference type="AlphaFoldDB" id="A0A428RDC9"/>
<sequence length="76" mass="8660">MPVPGSPSVKLDMDLAWALSKRLSYSQFIRVELSFGDRAHRYIGYVRVLRGGERSICVDDPVDDHLLKRGFIKPLD</sequence>
<organism evidence="1 2">
    <name type="scientific">Fusarium oligoseptatum</name>
    <dbReference type="NCBI Taxonomy" id="2604345"/>
    <lineage>
        <taxon>Eukaryota</taxon>
        <taxon>Fungi</taxon>
        <taxon>Dikarya</taxon>
        <taxon>Ascomycota</taxon>
        <taxon>Pezizomycotina</taxon>
        <taxon>Sordariomycetes</taxon>
        <taxon>Hypocreomycetidae</taxon>
        <taxon>Hypocreales</taxon>
        <taxon>Nectriaceae</taxon>
        <taxon>Fusarium</taxon>
        <taxon>Fusarium solani species complex</taxon>
    </lineage>
</organism>
<reference evidence="1 2" key="1">
    <citation type="submission" date="2017-06" db="EMBL/GenBank/DDBJ databases">
        <title>Comparative genomic analysis of Ambrosia Fusariam Clade fungi.</title>
        <authorList>
            <person name="Stajich J.E."/>
            <person name="Carrillo J."/>
            <person name="Kijimoto T."/>
            <person name="Eskalen A."/>
            <person name="O'Donnell K."/>
            <person name="Kasson M."/>
        </authorList>
    </citation>
    <scope>NUCLEOTIDE SEQUENCE [LARGE SCALE GENOMIC DNA]</scope>
    <source>
        <strain evidence="1 2">NRRL62579</strain>
    </source>
</reference>
<evidence type="ECO:0000313" key="2">
    <source>
        <dbReference type="Proteomes" id="UP000287144"/>
    </source>
</evidence>
<comment type="caution">
    <text evidence="1">The sequence shown here is derived from an EMBL/GenBank/DDBJ whole genome shotgun (WGS) entry which is preliminary data.</text>
</comment>
<feature type="non-terminal residue" evidence="1">
    <location>
        <position position="76"/>
    </location>
</feature>